<feature type="domain" description="C2H2-type" evidence="13">
    <location>
        <begin position="689"/>
        <end position="716"/>
    </location>
</feature>
<feature type="domain" description="C2H2-type" evidence="13">
    <location>
        <begin position="745"/>
        <end position="772"/>
    </location>
</feature>
<evidence type="ECO:0000256" key="11">
    <source>
        <dbReference type="PROSITE-ProRule" id="PRU00309"/>
    </source>
</evidence>
<dbReference type="PROSITE" id="PS50157">
    <property type="entry name" value="ZINC_FINGER_C2H2_2"/>
    <property type="match status" value="10"/>
</dbReference>
<dbReference type="InterPro" id="IPR038441">
    <property type="entry name" value="THAP_Znf_sf"/>
</dbReference>
<keyword evidence="6" id="KW-0805">Transcription regulation</keyword>
<evidence type="ECO:0000259" key="14">
    <source>
        <dbReference type="PROSITE" id="PS50950"/>
    </source>
</evidence>
<dbReference type="Gene3D" id="6.20.210.20">
    <property type="entry name" value="THAP domain"/>
    <property type="match status" value="1"/>
</dbReference>
<dbReference type="SMART" id="SM00980">
    <property type="entry name" value="THAP"/>
    <property type="match status" value="1"/>
</dbReference>
<dbReference type="PROSITE" id="PS00028">
    <property type="entry name" value="ZINC_FINGER_C2H2_1"/>
    <property type="match status" value="10"/>
</dbReference>
<feature type="domain" description="C2H2-type" evidence="13">
    <location>
        <begin position="828"/>
        <end position="855"/>
    </location>
</feature>
<dbReference type="Proteomes" id="UP001148838">
    <property type="component" value="Unassembled WGS sequence"/>
</dbReference>
<keyword evidence="2" id="KW-0479">Metal-binding</keyword>
<name>A0ABQ8TQ70_PERAM</name>
<dbReference type="PANTHER" id="PTHR24399:SF70">
    <property type="entry name" value="C2H2-TYPE DOMAIN-CONTAINING PROTEIN"/>
    <property type="match status" value="1"/>
</dbReference>
<keyword evidence="9" id="KW-0539">Nucleus</keyword>
<evidence type="ECO:0000256" key="10">
    <source>
        <dbReference type="PROSITE-ProRule" id="PRU00042"/>
    </source>
</evidence>
<feature type="domain" description="C2H2-type" evidence="13">
    <location>
        <begin position="601"/>
        <end position="628"/>
    </location>
</feature>
<organism evidence="15 16">
    <name type="scientific">Periplaneta americana</name>
    <name type="common">American cockroach</name>
    <name type="synonym">Blatta americana</name>
    <dbReference type="NCBI Taxonomy" id="6978"/>
    <lineage>
        <taxon>Eukaryota</taxon>
        <taxon>Metazoa</taxon>
        <taxon>Ecdysozoa</taxon>
        <taxon>Arthropoda</taxon>
        <taxon>Hexapoda</taxon>
        <taxon>Insecta</taxon>
        <taxon>Pterygota</taxon>
        <taxon>Neoptera</taxon>
        <taxon>Polyneoptera</taxon>
        <taxon>Dictyoptera</taxon>
        <taxon>Blattodea</taxon>
        <taxon>Blattoidea</taxon>
        <taxon>Blattidae</taxon>
        <taxon>Blattinae</taxon>
        <taxon>Periplaneta</taxon>
    </lineage>
</organism>
<evidence type="ECO:0000256" key="8">
    <source>
        <dbReference type="ARBA" id="ARBA00023163"/>
    </source>
</evidence>
<protein>
    <submittedName>
        <fullName evidence="15">Uncharacterized protein</fullName>
    </submittedName>
</protein>
<evidence type="ECO:0000256" key="12">
    <source>
        <dbReference type="SAM" id="MobiDB-lite"/>
    </source>
</evidence>
<evidence type="ECO:0000256" key="3">
    <source>
        <dbReference type="ARBA" id="ARBA00022737"/>
    </source>
</evidence>
<keyword evidence="16" id="KW-1185">Reference proteome</keyword>
<keyword evidence="5" id="KW-0862">Zinc</keyword>
<sequence>MAANKLKIRGRCIAPGCKSIKIVGGKHFFTFPHEPMRCWKWIRFCGLEDRYRVASEVKQGLKICMDHFTESDYYRSAHTVRLKHTAVPTLHANGIVMPFNPKIQSPPPSPAVPRVTLSPETTLTFRHDKNLRTYARRAKIGSAAPVGMPSLIGLQAANEQAAGLAAMPQTIPSPMGTAASNISAATTYAGTNKDACQQDVMNMFKVKEELDPLAAKNEVNADNGESLLTGRNFLEMDINKIKMESSDLNEDNLLGVECGENYFSILRTLKSEVEVLMKYTPTHTHTHADVECSCAKSTGLDHAATTGINIVLALSVISSVYVNSIFILQEESHILLSVKEEPVEEEMTEDEYLNRSLLPQPFDTPDALDRPPWISQRTVFGDPAKEPSPLPTGGVAYTSDRWPDGTVVMDVIKTEPETDPLALQNECIKEEKKPLSLVRHPLEVSVDHIKVEVSDPNTDHVSDIKHEDNEFPLPLEVSEFEVELSSFEYIDFSWEESWAIDKVKAEFKVDVTEVDDNFERPIQLHCQEEVGSQEVDISENSTQNTSTVIHAQRSTNNFVNGESRDDPSFQKSFNCEICGKGFMTMKRLKQHRQIHTGQKPFKCDTCGKSFARLGHLQRHVSIHASDKPFKCTVCEKGFTRPDLLRRHVTTHESTHAGLRPYKCEVCDKSFTERCHLKQHGLIHTGDKAFKCNICTKAFRSSANLKLHMVIHSEEKLLKCDLCGKKFTTSDDAARHMSIHNDKNAYKCDICSKNFWRKSRLQYHLLKHMEEKPYSCNVCCRGYRQASSLKEHVRVHTGEKPFKCTVCDKTFRLSTQLKEHLRTSESESLKCGMCEREFSNSKCLKYHMIIHTGETPFPCTKCEMSFKSNRSRMLHMSSHKIGNSFQCNISGNECQSSDHNSFQGNISGSECQSSDQNSFECNISGKECQSSDHDCLHTTH</sequence>
<evidence type="ECO:0000256" key="4">
    <source>
        <dbReference type="ARBA" id="ARBA00022771"/>
    </source>
</evidence>
<evidence type="ECO:0000256" key="7">
    <source>
        <dbReference type="ARBA" id="ARBA00023125"/>
    </source>
</evidence>
<feature type="domain" description="C2H2-type" evidence="13">
    <location>
        <begin position="629"/>
        <end position="660"/>
    </location>
</feature>
<dbReference type="PANTHER" id="PTHR24399">
    <property type="entry name" value="ZINC FINGER AND BTB DOMAIN-CONTAINING"/>
    <property type="match status" value="1"/>
</dbReference>
<keyword evidence="7 11" id="KW-0238">DNA-binding</keyword>
<feature type="region of interest" description="Disordered" evidence="12">
    <location>
        <begin position="378"/>
        <end position="397"/>
    </location>
</feature>
<comment type="subcellular location">
    <subcellularLocation>
        <location evidence="1">Nucleus</location>
    </subcellularLocation>
</comment>
<dbReference type="Pfam" id="PF00096">
    <property type="entry name" value="zf-C2H2"/>
    <property type="match status" value="6"/>
</dbReference>
<keyword evidence="3" id="KW-0677">Repeat</keyword>
<evidence type="ECO:0000256" key="6">
    <source>
        <dbReference type="ARBA" id="ARBA00023015"/>
    </source>
</evidence>
<dbReference type="SMART" id="SM00692">
    <property type="entry name" value="DM3"/>
    <property type="match status" value="1"/>
</dbReference>
<evidence type="ECO:0000313" key="16">
    <source>
        <dbReference type="Proteomes" id="UP001148838"/>
    </source>
</evidence>
<dbReference type="Pfam" id="PF05485">
    <property type="entry name" value="THAP"/>
    <property type="match status" value="1"/>
</dbReference>
<evidence type="ECO:0000256" key="9">
    <source>
        <dbReference type="ARBA" id="ARBA00023242"/>
    </source>
</evidence>
<accession>A0ABQ8TQ70</accession>
<dbReference type="SUPFAM" id="SSF57716">
    <property type="entry name" value="Glucocorticoid receptor-like (DNA-binding domain)"/>
    <property type="match status" value="1"/>
</dbReference>
<feature type="domain" description="THAP-type" evidence="14">
    <location>
        <begin position="8"/>
        <end position="91"/>
    </location>
</feature>
<feature type="domain" description="C2H2-type" evidence="13">
    <location>
        <begin position="573"/>
        <end position="600"/>
    </location>
</feature>
<evidence type="ECO:0000256" key="1">
    <source>
        <dbReference type="ARBA" id="ARBA00004123"/>
    </source>
</evidence>
<dbReference type="InterPro" id="IPR036236">
    <property type="entry name" value="Znf_C2H2_sf"/>
</dbReference>
<dbReference type="EMBL" id="JAJSOF020000003">
    <property type="protein sequence ID" value="KAJ4448810.1"/>
    <property type="molecule type" value="Genomic_DNA"/>
</dbReference>
<dbReference type="InterPro" id="IPR006612">
    <property type="entry name" value="THAP_Znf"/>
</dbReference>
<proteinExistence type="predicted"/>
<keyword evidence="4 10" id="KW-0863">Zinc-finger</keyword>
<feature type="domain" description="C2H2-type" evidence="13">
    <location>
        <begin position="773"/>
        <end position="800"/>
    </location>
</feature>
<feature type="domain" description="C2H2-type" evidence="13">
    <location>
        <begin position="717"/>
        <end position="744"/>
    </location>
</feature>
<evidence type="ECO:0000256" key="5">
    <source>
        <dbReference type="ARBA" id="ARBA00022833"/>
    </source>
</evidence>
<evidence type="ECO:0000313" key="15">
    <source>
        <dbReference type="EMBL" id="KAJ4448810.1"/>
    </source>
</evidence>
<comment type="caution">
    <text evidence="15">The sequence shown here is derived from an EMBL/GenBank/DDBJ whole genome shotgun (WGS) entry which is preliminary data.</text>
</comment>
<dbReference type="Gene3D" id="3.30.160.60">
    <property type="entry name" value="Classic Zinc Finger"/>
    <property type="match status" value="11"/>
</dbReference>
<feature type="domain" description="C2H2-type" evidence="13">
    <location>
        <begin position="661"/>
        <end position="688"/>
    </location>
</feature>
<dbReference type="SMART" id="SM00355">
    <property type="entry name" value="ZnF_C2H2"/>
    <property type="match status" value="11"/>
</dbReference>
<gene>
    <name evidence="15" type="ORF">ANN_00201</name>
</gene>
<dbReference type="PROSITE" id="PS50950">
    <property type="entry name" value="ZF_THAP"/>
    <property type="match status" value="1"/>
</dbReference>
<keyword evidence="8" id="KW-0804">Transcription</keyword>
<evidence type="ECO:0000256" key="2">
    <source>
        <dbReference type="ARBA" id="ARBA00022723"/>
    </source>
</evidence>
<dbReference type="SUPFAM" id="SSF57667">
    <property type="entry name" value="beta-beta-alpha zinc fingers"/>
    <property type="match status" value="6"/>
</dbReference>
<feature type="domain" description="C2H2-type" evidence="13">
    <location>
        <begin position="801"/>
        <end position="828"/>
    </location>
</feature>
<reference evidence="15 16" key="1">
    <citation type="journal article" date="2022" name="Allergy">
        <title>Genome assembly and annotation of Periplaneta americana reveal a comprehensive cockroach allergen profile.</title>
        <authorList>
            <person name="Wang L."/>
            <person name="Xiong Q."/>
            <person name="Saelim N."/>
            <person name="Wang L."/>
            <person name="Nong W."/>
            <person name="Wan A.T."/>
            <person name="Shi M."/>
            <person name="Liu X."/>
            <person name="Cao Q."/>
            <person name="Hui J.H.L."/>
            <person name="Sookrung N."/>
            <person name="Leung T.F."/>
            <person name="Tungtrongchitr A."/>
            <person name="Tsui S.K.W."/>
        </authorList>
    </citation>
    <scope>NUCLEOTIDE SEQUENCE [LARGE SCALE GENOMIC DNA]</scope>
    <source>
        <strain evidence="15">PWHHKU_190912</strain>
    </source>
</reference>
<evidence type="ECO:0000259" key="13">
    <source>
        <dbReference type="PROSITE" id="PS50157"/>
    </source>
</evidence>
<dbReference type="InterPro" id="IPR013087">
    <property type="entry name" value="Znf_C2H2_type"/>
</dbReference>